<organism evidence="1 2">
    <name type="scientific">Paraferrimonas sedimenticola</name>
    <dbReference type="NCBI Taxonomy" id="375674"/>
    <lineage>
        <taxon>Bacteria</taxon>
        <taxon>Pseudomonadati</taxon>
        <taxon>Pseudomonadota</taxon>
        <taxon>Gammaproteobacteria</taxon>
        <taxon>Alteromonadales</taxon>
        <taxon>Ferrimonadaceae</taxon>
        <taxon>Paraferrimonas</taxon>
    </lineage>
</organism>
<evidence type="ECO:0000313" key="1">
    <source>
        <dbReference type="EMBL" id="GLP96654.1"/>
    </source>
</evidence>
<dbReference type="RefSeq" id="WP_095503981.1">
    <property type="nucleotide sequence ID" value="NZ_BSNC01000005.1"/>
</dbReference>
<comment type="caution">
    <text evidence="1">The sequence shown here is derived from an EMBL/GenBank/DDBJ whole genome shotgun (WGS) entry which is preliminary data.</text>
</comment>
<dbReference type="Proteomes" id="UP001161422">
    <property type="component" value="Unassembled WGS sequence"/>
</dbReference>
<dbReference type="EMBL" id="BSNC01000005">
    <property type="protein sequence ID" value="GLP96654.1"/>
    <property type="molecule type" value="Genomic_DNA"/>
</dbReference>
<evidence type="ECO:0000313" key="2">
    <source>
        <dbReference type="Proteomes" id="UP001161422"/>
    </source>
</evidence>
<keyword evidence="2" id="KW-1185">Reference proteome</keyword>
<reference evidence="1" key="1">
    <citation type="journal article" date="2014" name="Int. J. Syst. Evol. Microbiol.">
        <title>Complete genome sequence of Corynebacterium casei LMG S-19264T (=DSM 44701T), isolated from a smear-ripened cheese.</title>
        <authorList>
            <consortium name="US DOE Joint Genome Institute (JGI-PGF)"/>
            <person name="Walter F."/>
            <person name="Albersmeier A."/>
            <person name="Kalinowski J."/>
            <person name="Ruckert C."/>
        </authorList>
    </citation>
    <scope>NUCLEOTIDE SEQUENCE</scope>
    <source>
        <strain evidence="1">NBRC 101628</strain>
    </source>
</reference>
<reference evidence="1" key="2">
    <citation type="submission" date="2023-01" db="EMBL/GenBank/DDBJ databases">
        <title>Draft genome sequence of Paraferrimonas sedimenticola strain NBRC 101628.</title>
        <authorList>
            <person name="Sun Q."/>
            <person name="Mori K."/>
        </authorList>
    </citation>
    <scope>NUCLEOTIDE SEQUENCE</scope>
    <source>
        <strain evidence="1">NBRC 101628</strain>
    </source>
</reference>
<name>A0AA37VXQ9_9GAMM</name>
<dbReference type="AlphaFoldDB" id="A0AA37VXQ9"/>
<gene>
    <name evidence="1" type="ORF">GCM10007895_19600</name>
</gene>
<dbReference type="InterPro" id="IPR009858">
    <property type="entry name" value="DUF1415"/>
</dbReference>
<evidence type="ECO:0008006" key="3">
    <source>
        <dbReference type="Google" id="ProtNLM"/>
    </source>
</evidence>
<protein>
    <recommendedName>
        <fullName evidence="3">DUF1415 domain-containing protein</fullName>
    </recommendedName>
</protein>
<proteinExistence type="predicted"/>
<dbReference type="Pfam" id="PF07209">
    <property type="entry name" value="DUF1415"/>
    <property type="match status" value="1"/>
</dbReference>
<sequence>MTSTDSITTTKDWLLREVIGLNLCPFAKVPYDEQRIGYQVSDTDSIEPALSELVEAFLDLLDSDDIETSLLIYHQGFSDFDEFWELVGYAEDLMNLQGLDQVFQLAHFHPDYCFEGLNPDDPANQTNQSPLPTLHLIRHSSLEMAKRSGIDIDKIPDRNQELMRKRARHKDPDTKTKC</sequence>
<accession>A0AA37VXQ9</accession>